<accession>X0SNH9</accession>
<organism evidence="2">
    <name type="scientific">marine sediment metagenome</name>
    <dbReference type="NCBI Taxonomy" id="412755"/>
    <lineage>
        <taxon>unclassified sequences</taxon>
        <taxon>metagenomes</taxon>
        <taxon>ecological metagenomes</taxon>
    </lineage>
</organism>
<dbReference type="AlphaFoldDB" id="X0SNH9"/>
<dbReference type="EMBL" id="BARS01000791">
    <property type="protein sequence ID" value="GAF82638.1"/>
    <property type="molecule type" value="Genomic_DNA"/>
</dbReference>
<comment type="caution">
    <text evidence="2">The sequence shown here is derived from an EMBL/GenBank/DDBJ whole genome shotgun (WGS) entry which is preliminary data.</text>
</comment>
<feature type="non-terminal residue" evidence="2">
    <location>
        <position position="1"/>
    </location>
</feature>
<protein>
    <recommendedName>
        <fullName evidence="3">DUF1616 domain-containing protein</fullName>
    </recommendedName>
</protein>
<evidence type="ECO:0000256" key="1">
    <source>
        <dbReference type="SAM" id="Phobius"/>
    </source>
</evidence>
<evidence type="ECO:0008006" key="3">
    <source>
        <dbReference type="Google" id="ProtNLM"/>
    </source>
</evidence>
<proteinExistence type="predicted"/>
<gene>
    <name evidence="2" type="ORF">S01H1_01755</name>
</gene>
<keyword evidence="1" id="KW-1133">Transmembrane helix</keyword>
<reference evidence="2" key="1">
    <citation type="journal article" date="2014" name="Front. Microbiol.">
        <title>High frequency of phylogenetically diverse reductive dehalogenase-homologous genes in deep subseafloor sedimentary metagenomes.</title>
        <authorList>
            <person name="Kawai M."/>
            <person name="Futagami T."/>
            <person name="Toyoda A."/>
            <person name="Takaki Y."/>
            <person name="Nishi S."/>
            <person name="Hori S."/>
            <person name="Arai W."/>
            <person name="Tsubouchi T."/>
            <person name="Morono Y."/>
            <person name="Uchiyama I."/>
            <person name="Ito T."/>
            <person name="Fujiyama A."/>
            <person name="Inagaki F."/>
            <person name="Takami H."/>
        </authorList>
    </citation>
    <scope>NUCLEOTIDE SEQUENCE</scope>
    <source>
        <strain evidence="2">Expedition CK06-06</strain>
    </source>
</reference>
<keyword evidence="1" id="KW-0812">Transmembrane</keyword>
<evidence type="ECO:0000313" key="2">
    <source>
        <dbReference type="EMBL" id="GAF82638.1"/>
    </source>
</evidence>
<keyword evidence="1" id="KW-0472">Membrane</keyword>
<feature type="transmembrane region" description="Helical" evidence="1">
    <location>
        <begin position="6"/>
        <end position="24"/>
    </location>
</feature>
<sequence length="151" mass="16982">LIPIIGGIAAVVAAVFTVILYILATKKTTVILTFGNDKDKIECKVGVNTVLHFLLKNTRKVAAHNVEAVIYYPEGLQPHTRNNTQPEKVEYFMNPERVVLRVKSLPPKSNPVTRHTASVKPDKPNIYEFKYEIMGEKVKKEKGKLLLEVKS</sequence>
<name>X0SNH9_9ZZZZ</name>